<evidence type="ECO:0000256" key="3">
    <source>
        <dbReference type="ARBA" id="ARBA00022946"/>
    </source>
</evidence>
<accession>A0A6H0Y2M1</accession>
<gene>
    <name evidence="9" type="ORF">AMS68_006615</name>
</gene>
<dbReference type="AlphaFoldDB" id="A0A6H0Y2M1"/>
<proteinExistence type="inferred from homology"/>
<evidence type="ECO:0000313" key="10">
    <source>
        <dbReference type="Proteomes" id="UP000503462"/>
    </source>
</evidence>
<dbReference type="GO" id="GO:0005762">
    <property type="term" value="C:mitochondrial large ribosomal subunit"/>
    <property type="evidence" value="ECO:0007669"/>
    <property type="project" value="TreeGrafter"/>
</dbReference>
<dbReference type="InterPro" id="IPR033650">
    <property type="entry name" value="Ribosomal_mL46_NUDIX"/>
</dbReference>
<keyword evidence="4" id="KW-0689">Ribosomal protein</keyword>
<protein>
    <recommendedName>
        <fullName evidence="7">Large ribosomal subunit protein mL46</fullName>
    </recommendedName>
</protein>
<dbReference type="GO" id="GO:0003735">
    <property type="term" value="F:structural constituent of ribosome"/>
    <property type="evidence" value="ECO:0007669"/>
    <property type="project" value="InterPro"/>
</dbReference>
<keyword evidence="6" id="KW-0687">Ribonucleoprotein</keyword>
<evidence type="ECO:0000256" key="2">
    <source>
        <dbReference type="ARBA" id="ARBA00009070"/>
    </source>
</evidence>
<evidence type="ECO:0000313" key="9">
    <source>
        <dbReference type="EMBL" id="QIX01098.1"/>
    </source>
</evidence>
<reference evidence="9 10" key="1">
    <citation type="journal article" date="2016" name="Sci. Rep.">
        <title>Peltaster fructicola genome reveals evolution from an invasive phytopathogen to an ectophytic parasite.</title>
        <authorList>
            <person name="Xu C."/>
            <person name="Chen H."/>
            <person name="Gleason M.L."/>
            <person name="Xu J.R."/>
            <person name="Liu H."/>
            <person name="Zhang R."/>
            <person name="Sun G."/>
        </authorList>
    </citation>
    <scope>NUCLEOTIDE SEQUENCE [LARGE SCALE GENOMIC DNA]</scope>
    <source>
        <strain evidence="9 10">LNHT1506</strain>
    </source>
</reference>
<dbReference type="Pfam" id="PF11788">
    <property type="entry name" value="MRP-L46"/>
    <property type="match status" value="1"/>
</dbReference>
<feature type="domain" description="Large ribosomal subunit protein mL46 N-terminal" evidence="8">
    <location>
        <begin position="70"/>
        <end position="223"/>
    </location>
</feature>
<dbReference type="Proteomes" id="UP000503462">
    <property type="component" value="Chromosome 4"/>
</dbReference>
<dbReference type="InterPro" id="IPR015797">
    <property type="entry name" value="NUDIX_hydrolase-like_dom_sf"/>
</dbReference>
<dbReference type="SUPFAM" id="SSF55811">
    <property type="entry name" value="Nudix"/>
    <property type="match status" value="1"/>
</dbReference>
<evidence type="ECO:0000256" key="4">
    <source>
        <dbReference type="ARBA" id="ARBA00022980"/>
    </source>
</evidence>
<dbReference type="InterPro" id="IPR021757">
    <property type="entry name" value="Ribosomal_mL46_N"/>
</dbReference>
<dbReference type="PANTHER" id="PTHR13124:SF12">
    <property type="entry name" value="LARGE RIBOSOMAL SUBUNIT PROTEIN ML46"/>
    <property type="match status" value="1"/>
</dbReference>
<organism evidence="9 10">
    <name type="scientific">Peltaster fructicola</name>
    <dbReference type="NCBI Taxonomy" id="286661"/>
    <lineage>
        <taxon>Eukaryota</taxon>
        <taxon>Fungi</taxon>
        <taxon>Dikarya</taxon>
        <taxon>Ascomycota</taxon>
        <taxon>Pezizomycotina</taxon>
        <taxon>Dothideomycetes</taxon>
        <taxon>Dothideomycetes incertae sedis</taxon>
        <taxon>Peltaster</taxon>
    </lineage>
</organism>
<keyword evidence="3" id="KW-0809">Transit peptide</keyword>
<dbReference type="CDD" id="cd04661">
    <property type="entry name" value="NUDIX_MRP_L46"/>
    <property type="match status" value="1"/>
</dbReference>
<dbReference type="PANTHER" id="PTHR13124">
    <property type="entry name" value="39S RIBOSOMAL PROTEIN L46, MITOCHONDRIAL PRECURSOR-RELATED"/>
    <property type="match status" value="1"/>
</dbReference>
<dbReference type="FunFam" id="3.90.79.10:FF:000018">
    <property type="entry name" value="39S ribosomal protein L46, mitochondrial"/>
    <property type="match status" value="1"/>
</dbReference>
<dbReference type="InterPro" id="IPR040008">
    <property type="entry name" value="Ribosomal_mL46"/>
</dbReference>
<keyword evidence="10" id="KW-1185">Reference proteome</keyword>
<dbReference type="GO" id="GO:0005743">
    <property type="term" value="C:mitochondrial inner membrane"/>
    <property type="evidence" value="ECO:0007669"/>
    <property type="project" value="UniProtKB-ARBA"/>
</dbReference>
<evidence type="ECO:0000256" key="5">
    <source>
        <dbReference type="ARBA" id="ARBA00023128"/>
    </source>
</evidence>
<evidence type="ECO:0000256" key="6">
    <source>
        <dbReference type="ARBA" id="ARBA00023274"/>
    </source>
</evidence>
<sequence length="377" mass="42617">MSSAPKRIRQLAINGTALGRDTICRTCLIRISRQSRQFAAAAAVAPAAEEPAGQNGQSAQNKGLQKAYRLLIAPVVSRPPMLTRESTSFEKAYYLYQKRLNERLALPLTRYFYYKKGTPADVEWKRKIKSRQTAARDIGVYNAYGEFGWNDEVLLGDKTAEPDATRDALIRDAEGRDIVNAKPVDDKDVAGAVIAGDAAQGEATQKELQLQLERPASRVAKADNDNDTKSLSRKMDRILYLLVKNAEGRWRFPEDRMLGAESLYQAAERIIVQSAGINMNTWVVGNHPIGHFQYNYPSPKTTKFQRQRTPESPAEEVEQEEQGEKVFFMKARILAGQADLAKNIYGDSEYQWLAKEEIESQVTPQYWSYIRNMLTER</sequence>
<evidence type="ECO:0000256" key="7">
    <source>
        <dbReference type="ARBA" id="ARBA00035190"/>
    </source>
</evidence>
<comment type="subcellular location">
    <subcellularLocation>
        <location evidence="1">Mitochondrion</location>
    </subcellularLocation>
</comment>
<comment type="similarity">
    <text evidence="2">Belongs to the mitochondrion-specific ribosomal protein mL46 family.</text>
</comment>
<evidence type="ECO:0000256" key="1">
    <source>
        <dbReference type="ARBA" id="ARBA00004173"/>
    </source>
</evidence>
<evidence type="ECO:0000259" key="8">
    <source>
        <dbReference type="Pfam" id="PF11788"/>
    </source>
</evidence>
<dbReference type="Gene3D" id="3.90.79.10">
    <property type="entry name" value="Nucleoside Triphosphate Pyrophosphohydrolase"/>
    <property type="match status" value="1"/>
</dbReference>
<name>A0A6H0Y2M1_9PEZI</name>
<dbReference type="EMBL" id="CP051142">
    <property type="protein sequence ID" value="QIX01098.1"/>
    <property type="molecule type" value="Genomic_DNA"/>
</dbReference>
<keyword evidence="5" id="KW-0496">Mitochondrion</keyword>
<dbReference type="OrthoDB" id="414075at2759"/>